<dbReference type="PANTHER" id="PTHR19353:SF28">
    <property type="entry name" value="DELTA(8)-FATTY-ACID DESATURASE 2"/>
    <property type="match status" value="1"/>
</dbReference>
<sequence length="188" mass="21343">MDVTDAFIAFHQGSAWANLNRFFTGFHLQDFRVTEVSRDYRTLINRFVKSDMFEKKGHGVIYSLCFISVLLAACVYSVLYSDSFAVHMASGALLGLAWMQLAQILTGNCFTGISIAWWKWTHNAHHVGCNSLDHDPNLEHLPVLAVSSRLFSSITSRLYNRKLSFHPLGHLLVSYLLSQRKWGCAHSF</sequence>
<organism evidence="2 3">
    <name type="scientific">Striga hermonthica</name>
    <name type="common">Purple witchweed</name>
    <name type="synonym">Buchnera hermonthica</name>
    <dbReference type="NCBI Taxonomy" id="68872"/>
    <lineage>
        <taxon>Eukaryota</taxon>
        <taxon>Viridiplantae</taxon>
        <taxon>Streptophyta</taxon>
        <taxon>Embryophyta</taxon>
        <taxon>Tracheophyta</taxon>
        <taxon>Spermatophyta</taxon>
        <taxon>Magnoliopsida</taxon>
        <taxon>eudicotyledons</taxon>
        <taxon>Gunneridae</taxon>
        <taxon>Pentapetalae</taxon>
        <taxon>asterids</taxon>
        <taxon>lamiids</taxon>
        <taxon>Lamiales</taxon>
        <taxon>Orobanchaceae</taxon>
        <taxon>Buchnereae</taxon>
        <taxon>Striga</taxon>
    </lineage>
</organism>
<evidence type="ECO:0000313" key="3">
    <source>
        <dbReference type="Proteomes" id="UP001153555"/>
    </source>
</evidence>
<dbReference type="OrthoDB" id="1726150at2759"/>
<keyword evidence="1" id="KW-0812">Transmembrane</keyword>
<reference evidence="2" key="1">
    <citation type="submission" date="2019-12" db="EMBL/GenBank/DDBJ databases">
        <authorList>
            <person name="Scholes J."/>
        </authorList>
    </citation>
    <scope>NUCLEOTIDE SEQUENCE</scope>
</reference>
<dbReference type="GO" id="GO:0016020">
    <property type="term" value="C:membrane"/>
    <property type="evidence" value="ECO:0007669"/>
    <property type="project" value="TreeGrafter"/>
</dbReference>
<feature type="transmembrane region" description="Helical" evidence="1">
    <location>
        <begin position="59"/>
        <end position="80"/>
    </location>
</feature>
<keyword evidence="1" id="KW-0472">Membrane</keyword>
<dbReference type="AlphaFoldDB" id="A0A9N7NFA3"/>
<protein>
    <submittedName>
        <fullName evidence="2">Delta(8)-fatty-acid desaturase 1</fullName>
    </submittedName>
</protein>
<name>A0A9N7NFA3_STRHE</name>
<gene>
    <name evidence="2" type="ORF">SHERM_23361</name>
</gene>
<evidence type="ECO:0000256" key="1">
    <source>
        <dbReference type="SAM" id="Phobius"/>
    </source>
</evidence>
<dbReference type="Proteomes" id="UP001153555">
    <property type="component" value="Unassembled WGS sequence"/>
</dbReference>
<keyword evidence="3" id="KW-1185">Reference proteome</keyword>
<dbReference type="PANTHER" id="PTHR19353">
    <property type="entry name" value="FATTY ACID DESATURASE 2"/>
    <property type="match status" value="1"/>
</dbReference>
<comment type="caution">
    <text evidence="2">The sequence shown here is derived from an EMBL/GenBank/DDBJ whole genome shotgun (WGS) entry which is preliminary data.</text>
</comment>
<feature type="transmembrane region" description="Helical" evidence="1">
    <location>
        <begin position="92"/>
        <end position="118"/>
    </location>
</feature>
<accession>A0A9N7NFA3</accession>
<dbReference type="InterPro" id="IPR012171">
    <property type="entry name" value="Fatty_acid_desaturase"/>
</dbReference>
<dbReference type="EMBL" id="CACSLK010027752">
    <property type="protein sequence ID" value="CAA0827666.1"/>
    <property type="molecule type" value="Genomic_DNA"/>
</dbReference>
<keyword evidence="1" id="KW-1133">Transmembrane helix</keyword>
<evidence type="ECO:0000313" key="2">
    <source>
        <dbReference type="EMBL" id="CAA0827666.1"/>
    </source>
</evidence>
<dbReference type="GO" id="GO:0016717">
    <property type="term" value="F:oxidoreductase activity, acting on paired donors, with oxidation of a pair of donors resulting in the reduction of molecular oxygen to two molecules of water"/>
    <property type="evidence" value="ECO:0007669"/>
    <property type="project" value="TreeGrafter"/>
</dbReference>
<dbReference type="GO" id="GO:0006629">
    <property type="term" value="P:lipid metabolic process"/>
    <property type="evidence" value="ECO:0007669"/>
    <property type="project" value="TreeGrafter"/>
</dbReference>
<proteinExistence type="predicted"/>